<dbReference type="GO" id="GO:0015940">
    <property type="term" value="P:pantothenate biosynthetic process"/>
    <property type="evidence" value="ECO:0007669"/>
    <property type="project" value="UniProtKB-UniPathway"/>
</dbReference>
<evidence type="ECO:0000256" key="2">
    <source>
        <dbReference type="ARBA" id="ARBA00004994"/>
    </source>
</evidence>
<dbReference type="PROSITE" id="PS51257">
    <property type="entry name" value="PROKAR_LIPOPROTEIN"/>
    <property type="match status" value="1"/>
</dbReference>
<keyword evidence="7 11" id="KW-0521">NADP</keyword>
<reference evidence="14 15" key="1">
    <citation type="submission" date="2013-12" db="EMBL/GenBank/DDBJ databases">
        <authorList>
            <person name="Madinger N."/>
            <person name="Lenaerts A."/>
            <person name="Ordway D."/>
            <person name="DeGroote M.A."/>
            <person name="Parker T."/>
            <person name="Sizemore C."/>
            <person name="Tallon L.J."/>
            <person name="Sadzewicz L.K."/>
            <person name="Sengamalay N."/>
            <person name="Fraser C.M."/>
            <person name="Hine E."/>
            <person name="Shefchek K.A."/>
            <person name="Das S.P."/>
            <person name="Tettelin H."/>
        </authorList>
    </citation>
    <scope>NUCLEOTIDE SEQUENCE [LARGE SCALE GENOMIC DNA]</scope>
    <source>
        <strain evidence="14 15">21</strain>
    </source>
</reference>
<dbReference type="SUPFAM" id="SSF51735">
    <property type="entry name" value="NAD(P)-binding Rossmann-fold domains"/>
    <property type="match status" value="1"/>
</dbReference>
<organism evidence="14 15">
    <name type="scientific">Mycobacteroides abscessus 21</name>
    <dbReference type="NCBI Taxonomy" id="1299324"/>
    <lineage>
        <taxon>Bacteria</taxon>
        <taxon>Bacillati</taxon>
        <taxon>Actinomycetota</taxon>
        <taxon>Actinomycetes</taxon>
        <taxon>Mycobacteriales</taxon>
        <taxon>Mycobacteriaceae</taxon>
        <taxon>Mycobacteroides</taxon>
        <taxon>Mycobacteroides abscessus</taxon>
    </lineage>
</organism>
<dbReference type="NCBIfam" id="NF006083">
    <property type="entry name" value="PRK08229.1"/>
    <property type="match status" value="1"/>
</dbReference>
<dbReference type="EMBL" id="JAOF01000001">
    <property type="protein sequence ID" value="EUA48711.1"/>
    <property type="molecule type" value="Genomic_DNA"/>
</dbReference>
<dbReference type="Gene3D" id="3.40.50.720">
    <property type="entry name" value="NAD(P)-binding Rossmann-like Domain"/>
    <property type="match status" value="1"/>
</dbReference>
<evidence type="ECO:0000256" key="4">
    <source>
        <dbReference type="ARBA" id="ARBA00013014"/>
    </source>
</evidence>
<feature type="domain" description="Ketopantoate reductase C-terminal" evidence="13">
    <location>
        <begin position="182"/>
        <end position="319"/>
    </location>
</feature>
<comment type="similarity">
    <text evidence="3 11">Belongs to the ketopantoate reductase family.</text>
</comment>
<dbReference type="InterPro" id="IPR013752">
    <property type="entry name" value="KPA_reductase"/>
</dbReference>
<dbReference type="NCBIfam" id="TIGR00745">
    <property type="entry name" value="apbA_panE"/>
    <property type="match status" value="1"/>
</dbReference>
<evidence type="ECO:0000256" key="6">
    <source>
        <dbReference type="ARBA" id="ARBA00022655"/>
    </source>
</evidence>
<evidence type="ECO:0000256" key="9">
    <source>
        <dbReference type="ARBA" id="ARBA00032024"/>
    </source>
</evidence>
<dbReference type="GO" id="GO:0008677">
    <property type="term" value="F:2-dehydropantoate 2-reductase activity"/>
    <property type="evidence" value="ECO:0007669"/>
    <property type="project" value="UniProtKB-EC"/>
</dbReference>
<comment type="function">
    <text evidence="1 11">Catalyzes the NADPH-dependent reduction of ketopantoate into pantoic acid.</text>
</comment>
<dbReference type="InterPro" id="IPR013332">
    <property type="entry name" value="KPR_N"/>
</dbReference>
<proteinExistence type="inferred from homology"/>
<dbReference type="PANTHER" id="PTHR43765">
    <property type="entry name" value="2-DEHYDROPANTOATE 2-REDUCTASE-RELATED"/>
    <property type="match status" value="1"/>
</dbReference>
<dbReference type="InterPro" id="IPR036291">
    <property type="entry name" value="NAD(P)-bd_dom_sf"/>
</dbReference>
<evidence type="ECO:0000256" key="3">
    <source>
        <dbReference type="ARBA" id="ARBA00007870"/>
    </source>
</evidence>
<evidence type="ECO:0000256" key="8">
    <source>
        <dbReference type="ARBA" id="ARBA00023002"/>
    </source>
</evidence>
<dbReference type="UniPathway" id="UPA00028">
    <property type="reaction ID" value="UER00004"/>
</dbReference>
<feature type="domain" description="Ketopantoate reductase N-terminal" evidence="12">
    <location>
        <begin position="11"/>
        <end position="159"/>
    </location>
</feature>
<dbReference type="Pfam" id="PF02558">
    <property type="entry name" value="ApbA"/>
    <property type="match status" value="1"/>
</dbReference>
<dbReference type="Gene3D" id="1.10.1040.10">
    <property type="entry name" value="N-(1-d-carboxylethyl)-l-norvaline Dehydrogenase, domain 2"/>
    <property type="match status" value="1"/>
</dbReference>
<evidence type="ECO:0000256" key="11">
    <source>
        <dbReference type="RuleBase" id="RU362068"/>
    </source>
</evidence>
<dbReference type="AlphaFoldDB" id="A0A829Q822"/>
<name>A0A829Q822_9MYCO</name>
<evidence type="ECO:0000259" key="13">
    <source>
        <dbReference type="Pfam" id="PF08546"/>
    </source>
</evidence>
<dbReference type="SUPFAM" id="SSF48179">
    <property type="entry name" value="6-phosphogluconate dehydrogenase C-terminal domain-like"/>
    <property type="match status" value="1"/>
</dbReference>
<evidence type="ECO:0000256" key="7">
    <source>
        <dbReference type="ARBA" id="ARBA00022857"/>
    </source>
</evidence>
<dbReference type="EC" id="1.1.1.169" evidence="4 11"/>
<comment type="catalytic activity">
    <reaction evidence="10 11">
        <text>(R)-pantoate + NADP(+) = 2-dehydropantoate + NADPH + H(+)</text>
        <dbReference type="Rhea" id="RHEA:16233"/>
        <dbReference type="ChEBI" id="CHEBI:11561"/>
        <dbReference type="ChEBI" id="CHEBI:15378"/>
        <dbReference type="ChEBI" id="CHEBI:15980"/>
        <dbReference type="ChEBI" id="CHEBI:57783"/>
        <dbReference type="ChEBI" id="CHEBI:58349"/>
        <dbReference type="EC" id="1.1.1.169"/>
    </reaction>
</comment>
<dbReference type="InterPro" id="IPR013328">
    <property type="entry name" value="6PGD_dom2"/>
</dbReference>
<evidence type="ECO:0000256" key="10">
    <source>
        <dbReference type="ARBA" id="ARBA00048793"/>
    </source>
</evidence>
<evidence type="ECO:0000256" key="1">
    <source>
        <dbReference type="ARBA" id="ARBA00002919"/>
    </source>
</evidence>
<dbReference type="GO" id="GO:0005737">
    <property type="term" value="C:cytoplasm"/>
    <property type="evidence" value="ECO:0007669"/>
    <property type="project" value="TreeGrafter"/>
</dbReference>
<evidence type="ECO:0000259" key="12">
    <source>
        <dbReference type="Pfam" id="PF02558"/>
    </source>
</evidence>
<dbReference type="InterPro" id="IPR003710">
    <property type="entry name" value="ApbA"/>
</dbReference>
<evidence type="ECO:0000256" key="5">
    <source>
        <dbReference type="ARBA" id="ARBA00019465"/>
    </source>
</evidence>
<dbReference type="PANTHER" id="PTHR43765:SF2">
    <property type="entry name" value="2-DEHYDROPANTOATE 2-REDUCTASE"/>
    <property type="match status" value="1"/>
</dbReference>
<dbReference type="GO" id="GO:0050661">
    <property type="term" value="F:NADP binding"/>
    <property type="evidence" value="ECO:0007669"/>
    <property type="project" value="TreeGrafter"/>
</dbReference>
<protein>
    <recommendedName>
        <fullName evidence="5 11">2-dehydropantoate 2-reductase</fullName>
        <ecNumber evidence="4 11">1.1.1.169</ecNumber>
    </recommendedName>
    <alternativeName>
        <fullName evidence="9 11">Ketopantoate reductase</fullName>
    </alternativeName>
</protein>
<keyword evidence="8 11" id="KW-0560">Oxidoreductase</keyword>
<accession>A0A829Q822</accession>
<evidence type="ECO:0000313" key="15">
    <source>
        <dbReference type="Proteomes" id="UP000020103"/>
    </source>
</evidence>
<dbReference type="Proteomes" id="UP000020103">
    <property type="component" value="Unassembled WGS sequence"/>
</dbReference>
<keyword evidence="6 11" id="KW-0566">Pantothenate biosynthesis</keyword>
<dbReference type="InterPro" id="IPR008927">
    <property type="entry name" value="6-PGluconate_DH-like_C_sf"/>
</dbReference>
<comment type="caution">
    <text evidence="14">The sequence shown here is derived from an EMBL/GenBank/DDBJ whole genome shotgun (WGS) entry which is preliminary data.</text>
</comment>
<dbReference type="Pfam" id="PF08546">
    <property type="entry name" value="ApbA_C"/>
    <property type="match status" value="1"/>
</dbReference>
<comment type="pathway">
    <text evidence="2 11">Cofactor biosynthesis; (R)-pantothenate biosynthesis; (R)-pantoate from 3-methyl-2-oxobutanoate: step 2/2.</text>
</comment>
<evidence type="ECO:0000313" key="14">
    <source>
        <dbReference type="EMBL" id="EUA48711.1"/>
    </source>
</evidence>
<sequence>MERSGWSTMRIAVAGAGSIGCYVGGRLQAAGHQVVYIGRPSLGRAIAEHGLSLSDYLGWSAAIPASECAFSEDIDTVRSADIVLVTVKSAATAQMAESLAGRLEPGAVVVSLQNGIRNPAQLSRYIKQHNVITGIVGFNVAQVGAAHFHQGTQGKLSLSTGAESLAGALTHGGLLTTVRDDMAAVQWGKLVVNLNNSVNALSGLPLKAELGDRDYRLVLAAAQREALGLLRRAGQPVVSPLAAPLSLMPWVLTMPNPIFTRAARQMVAMDPQARSSMLDDITLGRPTEIDYINGEVVELAKRLGANAPVNAALVSLIRDVTSSHEITRWPGPKLRREINHRAAASHMLS</sequence>
<gene>
    <name evidence="14" type="ORF">I543_3109</name>
</gene>
<dbReference type="InterPro" id="IPR050838">
    <property type="entry name" value="Ketopantoate_reductase"/>
</dbReference>